<evidence type="ECO:0000313" key="2">
    <source>
        <dbReference type="EMBL" id="KIA77168.1"/>
    </source>
</evidence>
<proteinExistence type="predicted"/>
<dbReference type="InterPro" id="IPR002575">
    <property type="entry name" value="Aminoglycoside_PTrfase"/>
</dbReference>
<dbReference type="Pfam" id="PF01636">
    <property type="entry name" value="APH"/>
    <property type="match status" value="1"/>
</dbReference>
<gene>
    <name evidence="2" type="ORF">DB43_GT00090</name>
</gene>
<protein>
    <recommendedName>
        <fullName evidence="1">Aminoglycoside phosphotransferase domain-containing protein</fullName>
    </recommendedName>
</protein>
<evidence type="ECO:0000259" key="1">
    <source>
        <dbReference type="Pfam" id="PF01636"/>
    </source>
</evidence>
<accession>A0A0C1EAT9</accession>
<dbReference type="Gene3D" id="3.90.1200.10">
    <property type="match status" value="1"/>
</dbReference>
<dbReference type="Proteomes" id="UP000031307">
    <property type="component" value="Unassembled WGS sequence"/>
</dbReference>
<dbReference type="EMBL" id="JSAM01000089">
    <property type="protein sequence ID" value="KIA77168.1"/>
    <property type="molecule type" value="Genomic_DNA"/>
</dbReference>
<dbReference type="PATRIC" id="fig|83552.4.peg.1673"/>
<feature type="domain" description="Aminoglycoside phosphotransferase" evidence="1">
    <location>
        <begin position="23"/>
        <end position="92"/>
    </location>
</feature>
<sequence>MWRPDRSTSLSDDPRIPFTMKFEEGLEECKDHLPESLLEVCRKHFDKDINLLALADGSCVIHRDFRPGNLIASNEKMPGIIDWSSGRGGVAEDDFCPLELGEWPAAYKTSFIEGYASIRKVPDYKQIMPLLRLNRAVAAVGFTVKRGTWKSKNSKLYQFNLRYLESLAAGKGV</sequence>
<reference evidence="2 3" key="1">
    <citation type="journal article" date="2014" name="Mol. Biol. Evol.">
        <title>Massive expansion of Ubiquitination-related gene families within the Chlamydiae.</title>
        <authorList>
            <person name="Domman D."/>
            <person name="Collingro A."/>
            <person name="Lagkouvardos I."/>
            <person name="Gehre L."/>
            <person name="Weinmaier T."/>
            <person name="Rattei T."/>
            <person name="Subtil A."/>
            <person name="Horn M."/>
        </authorList>
    </citation>
    <scope>NUCLEOTIDE SEQUENCE [LARGE SCALE GENOMIC DNA]</scope>
    <source>
        <strain evidence="2 3">OEW1</strain>
    </source>
</reference>
<name>A0A0C1EAT9_9BACT</name>
<dbReference type="SUPFAM" id="SSF56112">
    <property type="entry name" value="Protein kinase-like (PK-like)"/>
    <property type="match status" value="1"/>
</dbReference>
<dbReference type="InterPro" id="IPR011009">
    <property type="entry name" value="Kinase-like_dom_sf"/>
</dbReference>
<dbReference type="AlphaFoldDB" id="A0A0C1EAT9"/>
<comment type="caution">
    <text evidence="2">The sequence shown here is derived from an EMBL/GenBank/DDBJ whole genome shotgun (WGS) entry which is preliminary data.</text>
</comment>
<organism evidence="2 3">
    <name type="scientific">Parachlamydia acanthamoebae</name>
    <dbReference type="NCBI Taxonomy" id="83552"/>
    <lineage>
        <taxon>Bacteria</taxon>
        <taxon>Pseudomonadati</taxon>
        <taxon>Chlamydiota</taxon>
        <taxon>Chlamydiia</taxon>
        <taxon>Parachlamydiales</taxon>
        <taxon>Parachlamydiaceae</taxon>
        <taxon>Parachlamydia</taxon>
    </lineage>
</organism>
<evidence type="ECO:0000313" key="3">
    <source>
        <dbReference type="Proteomes" id="UP000031307"/>
    </source>
</evidence>